<proteinExistence type="predicted"/>
<dbReference type="KEGG" id="ptl:AOT13_01580"/>
<sequence length="68" mass="7569">MPFPRVCPSFSPFPFFFPFLAVFFERAERASRGARQAEPASCVLLLPCGAPEWIGPEFDGRGTKSGTW</sequence>
<dbReference type="AlphaFoldDB" id="A0AAN1D586"/>
<evidence type="ECO:0000313" key="2">
    <source>
        <dbReference type="Proteomes" id="UP000093052"/>
    </source>
</evidence>
<evidence type="ECO:0000313" key="1">
    <source>
        <dbReference type="EMBL" id="ANZ28919.1"/>
    </source>
</evidence>
<dbReference type="Proteomes" id="UP000093052">
    <property type="component" value="Chromosome"/>
</dbReference>
<accession>A0AAN1D586</accession>
<organism evidence="1 2">
    <name type="scientific">Parageobacillus thermoglucosidasius</name>
    <name type="common">Geobacillus thermoglucosidasius</name>
    <dbReference type="NCBI Taxonomy" id="1426"/>
    <lineage>
        <taxon>Bacteria</taxon>
        <taxon>Bacillati</taxon>
        <taxon>Bacillota</taxon>
        <taxon>Bacilli</taxon>
        <taxon>Bacillales</taxon>
        <taxon>Anoxybacillaceae</taxon>
        <taxon>Parageobacillus</taxon>
    </lineage>
</organism>
<reference evidence="2" key="1">
    <citation type="journal article" date="2016" name="Genome Announc.">
        <title>Complete Genome Sequence of Geobacillus thermoglucosidasius NCIMB 11955, the Progenitor of a Bioethanol Production Strain.</title>
        <authorList>
            <person name="Sheng L."/>
            <person name="Zhang Y."/>
            <person name="Minton N.P."/>
        </authorList>
    </citation>
    <scope>NUCLEOTIDE SEQUENCE [LARGE SCALE GENOMIC DNA]</scope>
    <source>
        <strain evidence="2">NCIMB 11955</strain>
    </source>
</reference>
<name>A0AAN1D586_PARTM</name>
<keyword evidence="2" id="KW-1185">Reference proteome</keyword>
<gene>
    <name evidence="1" type="ORF">BCV53_01585</name>
</gene>
<protein>
    <submittedName>
        <fullName evidence="1">Uncharacterized protein</fullName>
    </submittedName>
</protein>
<dbReference type="EMBL" id="CP016622">
    <property type="protein sequence ID" value="ANZ28919.1"/>
    <property type="molecule type" value="Genomic_DNA"/>
</dbReference>